<comment type="caution">
    <text evidence="1">The sequence shown here is derived from an EMBL/GenBank/DDBJ whole genome shotgun (WGS) entry which is preliminary data.</text>
</comment>
<accession>A0A2P5E8D8</accession>
<dbReference type="AlphaFoldDB" id="A0A2P5E8D8"/>
<organism evidence="1 2">
    <name type="scientific">Trema orientale</name>
    <name type="common">Charcoal tree</name>
    <name type="synonym">Celtis orientalis</name>
    <dbReference type="NCBI Taxonomy" id="63057"/>
    <lineage>
        <taxon>Eukaryota</taxon>
        <taxon>Viridiplantae</taxon>
        <taxon>Streptophyta</taxon>
        <taxon>Embryophyta</taxon>
        <taxon>Tracheophyta</taxon>
        <taxon>Spermatophyta</taxon>
        <taxon>Magnoliopsida</taxon>
        <taxon>eudicotyledons</taxon>
        <taxon>Gunneridae</taxon>
        <taxon>Pentapetalae</taxon>
        <taxon>rosids</taxon>
        <taxon>fabids</taxon>
        <taxon>Rosales</taxon>
        <taxon>Cannabaceae</taxon>
        <taxon>Trema</taxon>
    </lineage>
</organism>
<evidence type="ECO:0000313" key="2">
    <source>
        <dbReference type="Proteomes" id="UP000237000"/>
    </source>
</evidence>
<keyword evidence="2" id="KW-1185">Reference proteome</keyword>
<name>A0A2P5E8D8_TREOI</name>
<dbReference type="PROSITE" id="PS51257">
    <property type="entry name" value="PROKAR_LIPOPROTEIN"/>
    <property type="match status" value="1"/>
</dbReference>
<dbReference type="Proteomes" id="UP000237000">
    <property type="component" value="Unassembled WGS sequence"/>
</dbReference>
<sequence length="83" mass="9276">MELATERSLTEMYLSRLSQMRSNGSFTTLSSSCRHSSLPPSLYQFGIRTKAASLTLMIYFVKSLSLKFGSLYDFVGSVSYQLG</sequence>
<proteinExistence type="predicted"/>
<reference evidence="2" key="1">
    <citation type="submission" date="2016-06" db="EMBL/GenBank/DDBJ databases">
        <title>Parallel loss of symbiosis genes in relatives of nitrogen-fixing non-legume Parasponia.</title>
        <authorList>
            <person name="Van Velzen R."/>
            <person name="Holmer R."/>
            <person name="Bu F."/>
            <person name="Rutten L."/>
            <person name="Van Zeijl A."/>
            <person name="Liu W."/>
            <person name="Santuari L."/>
            <person name="Cao Q."/>
            <person name="Sharma T."/>
            <person name="Shen D."/>
            <person name="Roswanjaya Y."/>
            <person name="Wardhani T."/>
            <person name="Kalhor M.S."/>
            <person name="Jansen J."/>
            <person name="Van den Hoogen J."/>
            <person name="Gungor B."/>
            <person name="Hartog M."/>
            <person name="Hontelez J."/>
            <person name="Verver J."/>
            <person name="Yang W.-C."/>
            <person name="Schijlen E."/>
            <person name="Repin R."/>
            <person name="Schilthuizen M."/>
            <person name="Schranz E."/>
            <person name="Heidstra R."/>
            <person name="Miyata K."/>
            <person name="Fedorova E."/>
            <person name="Kohlen W."/>
            <person name="Bisseling T."/>
            <person name="Smit S."/>
            <person name="Geurts R."/>
        </authorList>
    </citation>
    <scope>NUCLEOTIDE SEQUENCE [LARGE SCALE GENOMIC DNA]</scope>
    <source>
        <strain evidence="2">cv. RG33-2</strain>
    </source>
</reference>
<gene>
    <name evidence="1" type="ORF">TorRG33x02_224070</name>
</gene>
<dbReference type="EMBL" id="JXTC01000208">
    <property type="protein sequence ID" value="PON81796.1"/>
    <property type="molecule type" value="Genomic_DNA"/>
</dbReference>
<evidence type="ECO:0000313" key="1">
    <source>
        <dbReference type="EMBL" id="PON81796.1"/>
    </source>
</evidence>
<dbReference type="InParanoid" id="A0A2P5E8D8"/>
<protein>
    <submittedName>
        <fullName evidence="1">Uncharacterized protein</fullName>
    </submittedName>
</protein>